<dbReference type="Proteomes" id="UP000193642">
    <property type="component" value="Unassembled WGS sequence"/>
</dbReference>
<evidence type="ECO:0000256" key="2">
    <source>
        <dbReference type="ARBA" id="ARBA00022692"/>
    </source>
</evidence>
<reference evidence="6 7" key="1">
    <citation type="submission" date="2016-07" db="EMBL/GenBank/DDBJ databases">
        <title>Pervasive Adenine N6-methylation of Active Genes in Fungi.</title>
        <authorList>
            <consortium name="DOE Joint Genome Institute"/>
            <person name="Mondo S.J."/>
            <person name="Dannebaum R.O."/>
            <person name="Kuo R.C."/>
            <person name="Labutti K."/>
            <person name="Haridas S."/>
            <person name="Kuo A."/>
            <person name="Salamov A."/>
            <person name="Ahrendt S.R."/>
            <person name="Lipzen A."/>
            <person name="Sullivan W."/>
            <person name="Andreopoulos W.B."/>
            <person name="Clum A."/>
            <person name="Lindquist E."/>
            <person name="Daum C."/>
            <person name="Ramamoorthy G.K."/>
            <person name="Gryganskyi A."/>
            <person name="Culley D."/>
            <person name="Magnuson J.K."/>
            <person name="James T.Y."/>
            <person name="O'Malley M.A."/>
            <person name="Stajich J.E."/>
            <person name="Spatafora J.W."/>
            <person name="Visel A."/>
            <person name="Grigoriev I.V."/>
        </authorList>
    </citation>
    <scope>NUCLEOTIDE SEQUENCE [LARGE SCALE GENOMIC DNA]</scope>
    <source>
        <strain evidence="6 7">JEL800</strain>
    </source>
</reference>
<keyword evidence="4 5" id="KW-0472">Membrane</keyword>
<comment type="subcellular location">
    <subcellularLocation>
        <location evidence="1">Membrane</location>
        <topology evidence="1">Multi-pass membrane protein</topology>
    </subcellularLocation>
</comment>
<keyword evidence="7" id="KW-1185">Reference proteome</keyword>
<keyword evidence="2 5" id="KW-0812">Transmembrane</keyword>
<accession>A0A1Y2BVP4</accession>
<proteinExistence type="predicted"/>
<name>A0A1Y2BVP4_9FUNG</name>
<evidence type="ECO:0000256" key="5">
    <source>
        <dbReference type="SAM" id="Phobius"/>
    </source>
</evidence>
<dbReference type="PANTHER" id="PTHR46283">
    <property type="entry name" value="E3 UBIQUITIN-PROTEIN LIGASE MARCH5"/>
    <property type="match status" value="1"/>
</dbReference>
<evidence type="ECO:0000313" key="6">
    <source>
        <dbReference type="EMBL" id="ORY38848.1"/>
    </source>
</evidence>
<dbReference type="EMBL" id="MCGO01000042">
    <property type="protein sequence ID" value="ORY38848.1"/>
    <property type="molecule type" value="Genomic_DNA"/>
</dbReference>
<dbReference type="GO" id="GO:0016020">
    <property type="term" value="C:membrane"/>
    <property type="evidence" value="ECO:0007669"/>
    <property type="project" value="UniProtKB-SubCell"/>
</dbReference>
<evidence type="ECO:0000313" key="7">
    <source>
        <dbReference type="Proteomes" id="UP000193642"/>
    </source>
</evidence>
<dbReference type="AlphaFoldDB" id="A0A1Y2BVP4"/>
<comment type="caution">
    <text evidence="6">The sequence shown here is derived from an EMBL/GenBank/DDBJ whole genome shotgun (WGS) entry which is preliminary data.</text>
</comment>
<sequence>MSTAYGAYAMVVMCGPELADQILSDDGNWGSRAWVGMPLIPFALIASRLDIADNVLPILPFLILSNNFQPVPITFPPSPGVALCLLPWGRVIYKEAWRLIYHFSTSDDERAVAEQLRRQEQQNDPDIPFGVPLQLRARPPGAPRSIARLLFGALLLPAVASMAGAVLGMIPYVRAKIPNVFLRNVIGGSLVILGRDCILYWEFLKKRSRSFGMGRRVLDYIRG</sequence>
<feature type="transmembrane region" description="Helical" evidence="5">
    <location>
        <begin position="146"/>
        <end position="173"/>
    </location>
</feature>
<protein>
    <submittedName>
        <fullName evidence="6">Uncharacterized protein</fullName>
    </submittedName>
</protein>
<organism evidence="6 7">
    <name type="scientific">Rhizoclosmatium globosum</name>
    <dbReference type="NCBI Taxonomy" id="329046"/>
    <lineage>
        <taxon>Eukaryota</taxon>
        <taxon>Fungi</taxon>
        <taxon>Fungi incertae sedis</taxon>
        <taxon>Chytridiomycota</taxon>
        <taxon>Chytridiomycota incertae sedis</taxon>
        <taxon>Chytridiomycetes</taxon>
        <taxon>Chytridiales</taxon>
        <taxon>Chytriomycetaceae</taxon>
        <taxon>Rhizoclosmatium</taxon>
    </lineage>
</organism>
<keyword evidence="3 5" id="KW-1133">Transmembrane helix</keyword>
<gene>
    <name evidence="6" type="ORF">BCR33DRAFT_741341</name>
</gene>
<feature type="transmembrane region" description="Helical" evidence="5">
    <location>
        <begin position="185"/>
        <end position="203"/>
    </location>
</feature>
<dbReference type="STRING" id="329046.A0A1Y2BVP4"/>
<evidence type="ECO:0000256" key="1">
    <source>
        <dbReference type="ARBA" id="ARBA00004141"/>
    </source>
</evidence>
<evidence type="ECO:0000256" key="4">
    <source>
        <dbReference type="ARBA" id="ARBA00023136"/>
    </source>
</evidence>
<evidence type="ECO:0000256" key="3">
    <source>
        <dbReference type="ARBA" id="ARBA00022989"/>
    </source>
</evidence>
<dbReference type="OrthoDB" id="5817083at2759"/>